<gene>
    <name evidence="2" type="ORF">Asi02nite_21670</name>
</gene>
<protein>
    <recommendedName>
        <fullName evidence="4">NIPSNAP protein</fullName>
    </recommendedName>
</protein>
<evidence type="ECO:0000256" key="1">
    <source>
        <dbReference type="SAM" id="MobiDB-lite"/>
    </source>
</evidence>
<dbReference type="Proteomes" id="UP000604117">
    <property type="component" value="Unassembled WGS sequence"/>
</dbReference>
<name>A0ABQ4CMY2_9ACTN</name>
<evidence type="ECO:0000313" key="2">
    <source>
        <dbReference type="EMBL" id="GIF72649.1"/>
    </source>
</evidence>
<accession>A0ABQ4CMY2</accession>
<proteinExistence type="predicted"/>
<organism evidence="2 3">
    <name type="scientific">Asanoa siamensis</name>
    <dbReference type="NCBI Taxonomy" id="926357"/>
    <lineage>
        <taxon>Bacteria</taxon>
        <taxon>Bacillati</taxon>
        <taxon>Actinomycetota</taxon>
        <taxon>Actinomycetes</taxon>
        <taxon>Micromonosporales</taxon>
        <taxon>Micromonosporaceae</taxon>
        <taxon>Asanoa</taxon>
    </lineage>
</organism>
<evidence type="ECO:0008006" key="4">
    <source>
        <dbReference type="Google" id="ProtNLM"/>
    </source>
</evidence>
<keyword evidence="3" id="KW-1185">Reference proteome</keyword>
<dbReference type="EMBL" id="BONE01000013">
    <property type="protein sequence ID" value="GIF72649.1"/>
    <property type="molecule type" value="Genomic_DNA"/>
</dbReference>
<evidence type="ECO:0000313" key="3">
    <source>
        <dbReference type="Proteomes" id="UP000604117"/>
    </source>
</evidence>
<comment type="caution">
    <text evidence="2">The sequence shown here is derived from an EMBL/GenBank/DDBJ whole genome shotgun (WGS) entry which is preliminary data.</text>
</comment>
<dbReference type="RefSeq" id="WP_203712234.1">
    <property type="nucleotide sequence ID" value="NZ_BONE01000013.1"/>
</dbReference>
<feature type="region of interest" description="Disordered" evidence="1">
    <location>
        <begin position="88"/>
        <end position="114"/>
    </location>
</feature>
<reference evidence="2 3" key="1">
    <citation type="submission" date="2021-01" db="EMBL/GenBank/DDBJ databases">
        <title>Whole genome shotgun sequence of Asanoa siamensis NBRC 107932.</title>
        <authorList>
            <person name="Komaki H."/>
            <person name="Tamura T."/>
        </authorList>
    </citation>
    <scope>NUCLEOTIDE SEQUENCE [LARGE SCALE GENOMIC DNA]</scope>
    <source>
        <strain evidence="2 3">NBRC 107932</strain>
    </source>
</reference>
<sequence>MNEDDFWLRLEYRVSAEFRGFTDKDLRQFWCDGFVPEEYDLLAERPCIRGMAWCGPTGQDTWTFVLFLNPTVRHRDEIDWATLLPSDESTGWLTPDPTSRSLTIDQSISTAHDQ</sequence>